<protein>
    <submittedName>
        <fullName evidence="1">Uncharacterized protein</fullName>
    </submittedName>
</protein>
<reference evidence="1" key="2">
    <citation type="submission" date="2020-09" db="EMBL/GenBank/DDBJ databases">
        <authorList>
            <person name="Sun Q."/>
            <person name="Ohkuma M."/>
        </authorList>
    </citation>
    <scope>NUCLEOTIDE SEQUENCE</scope>
    <source>
        <strain evidence="1">JCM 4646</strain>
    </source>
</reference>
<accession>A0A918YW26</accession>
<gene>
    <name evidence="1" type="ORF">GCM10018781_78200</name>
</gene>
<reference evidence="1" key="1">
    <citation type="journal article" date="2014" name="Int. J. Syst. Evol. Microbiol.">
        <title>Complete genome sequence of Corynebacterium casei LMG S-19264T (=DSM 44701T), isolated from a smear-ripened cheese.</title>
        <authorList>
            <consortium name="US DOE Joint Genome Institute (JGI-PGF)"/>
            <person name="Walter F."/>
            <person name="Albersmeier A."/>
            <person name="Kalinowski J."/>
            <person name="Ruckert C."/>
        </authorList>
    </citation>
    <scope>NUCLEOTIDE SEQUENCE</scope>
    <source>
        <strain evidence="1">JCM 4646</strain>
    </source>
</reference>
<keyword evidence="2" id="KW-1185">Reference proteome</keyword>
<evidence type="ECO:0000313" key="2">
    <source>
        <dbReference type="Proteomes" id="UP000617734"/>
    </source>
</evidence>
<comment type="caution">
    <text evidence="1">The sequence shown here is derived from an EMBL/GenBank/DDBJ whole genome shotgun (WGS) entry which is preliminary data.</text>
</comment>
<organism evidence="1 2">
    <name type="scientific">Kitasatospora indigofera</name>
    <dbReference type="NCBI Taxonomy" id="67307"/>
    <lineage>
        <taxon>Bacteria</taxon>
        <taxon>Bacillati</taxon>
        <taxon>Actinomycetota</taxon>
        <taxon>Actinomycetes</taxon>
        <taxon>Kitasatosporales</taxon>
        <taxon>Streptomycetaceae</taxon>
        <taxon>Kitasatospora</taxon>
    </lineage>
</organism>
<proteinExistence type="predicted"/>
<evidence type="ECO:0000313" key="1">
    <source>
        <dbReference type="EMBL" id="GHE26132.1"/>
    </source>
</evidence>
<dbReference type="AlphaFoldDB" id="A0A918YW26"/>
<name>A0A918YW26_9ACTN</name>
<dbReference type="Proteomes" id="UP000617734">
    <property type="component" value="Unassembled WGS sequence"/>
</dbReference>
<dbReference type="EMBL" id="BNBO01000089">
    <property type="protein sequence ID" value="GHE26132.1"/>
    <property type="molecule type" value="Genomic_DNA"/>
</dbReference>
<sequence length="181" mass="19385">MGWVLKLKTLVSGIEWNSFAGVGKAYAIAETAEGKFTLFREPSGIGGPSSKMEGREGWRIESEGVVRAVVLEIGAPGVLARRRVASGVQGRLGDADLRITGQGSFRPGSRFVAFQVGERTITFRPHRLGVVLTDGNGELLAELRAGQWDAASAGLVETIAICLFEWAGVDSLLRFPMLALL</sequence>